<name>A0ABR7G151_9FIRM</name>
<organism evidence="1 2">
    <name type="scientific">Lachnospira hominis</name>
    <name type="common">ex Liu et al. 2021</name>
    <dbReference type="NCBI Taxonomy" id="2763051"/>
    <lineage>
        <taxon>Bacteria</taxon>
        <taxon>Bacillati</taxon>
        <taxon>Bacillota</taxon>
        <taxon>Clostridia</taxon>
        <taxon>Lachnospirales</taxon>
        <taxon>Lachnospiraceae</taxon>
        <taxon>Lachnospira</taxon>
    </lineage>
</organism>
<sequence length="113" mass="13362">MSRVEELTKELTEAITDSCEYKRFKEFESEVMKRPDLKRALDDFRRENFRMQYSEDTGDVLSATQELEGHFADIRKQPEVEGYLAAEMELCRMVQEICMSIVEAVDFNMDFLQ</sequence>
<protein>
    <submittedName>
        <fullName evidence="1">YlbF family regulator</fullName>
    </submittedName>
</protein>
<dbReference type="RefSeq" id="WP_186837018.1">
    <property type="nucleotide sequence ID" value="NZ_JACOPD010000006.1"/>
</dbReference>
<dbReference type="Pfam" id="PF06133">
    <property type="entry name" value="Com_YlbF"/>
    <property type="match status" value="1"/>
</dbReference>
<accession>A0ABR7G151</accession>
<evidence type="ECO:0000313" key="2">
    <source>
        <dbReference type="Proteomes" id="UP000628463"/>
    </source>
</evidence>
<keyword evidence="2" id="KW-1185">Reference proteome</keyword>
<evidence type="ECO:0000313" key="1">
    <source>
        <dbReference type="EMBL" id="MBC5681172.1"/>
    </source>
</evidence>
<dbReference type="EMBL" id="JACOPD010000006">
    <property type="protein sequence ID" value="MBC5681172.1"/>
    <property type="molecule type" value="Genomic_DNA"/>
</dbReference>
<dbReference type="SUPFAM" id="SSF158622">
    <property type="entry name" value="YheA/YmcA-like"/>
    <property type="match status" value="1"/>
</dbReference>
<dbReference type="Gene3D" id="1.20.1500.10">
    <property type="entry name" value="YheA/YmcA-like"/>
    <property type="match status" value="1"/>
</dbReference>
<reference evidence="1 2" key="1">
    <citation type="submission" date="2020-08" db="EMBL/GenBank/DDBJ databases">
        <title>Genome public.</title>
        <authorList>
            <person name="Liu C."/>
            <person name="Sun Q."/>
        </authorList>
    </citation>
    <scope>NUCLEOTIDE SEQUENCE [LARGE SCALE GENOMIC DNA]</scope>
    <source>
        <strain evidence="1 2">NSJ-43</strain>
    </source>
</reference>
<gene>
    <name evidence="1" type="ORF">H8S01_09385</name>
</gene>
<proteinExistence type="predicted"/>
<dbReference type="InterPro" id="IPR023378">
    <property type="entry name" value="YheA/YmcA-like_dom_sf"/>
</dbReference>
<dbReference type="Proteomes" id="UP000628463">
    <property type="component" value="Unassembled WGS sequence"/>
</dbReference>
<dbReference type="InterPro" id="IPR010368">
    <property type="entry name" value="Com_YlbF"/>
</dbReference>
<comment type="caution">
    <text evidence="1">The sequence shown here is derived from an EMBL/GenBank/DDBJ whole genome shotgun (WGS) entry which is preliminary data.</text>
</comment>